<gene>
    <name evidence="3" type="ORF">OBRU01_06063</name>
</gene>
<proteinExistence type="predicted"/>
<evidence type="ECO:0000313" key="3">
    <source>
        <dbReference type="EMBL" id="KOB76270.1"/>
    </source>
</evidence>
<feature type="domain" description="CD80-like immunoglobulin C2-set" evidence="2">
    <location>
        <begin position="90"/>
        <end position="128"/>
    </location>
</feature>
<dbReference type="PANTHER" id="PTHR21261">
    <property type="entry name" value="BEAT PROTEIN"/>
    <property type="match status" value="1"/>
</dbReference>
<protein>
    <submittedName>
        <fullName evidence="3">Beat-VII</fullName>
    </submittedName>
</protein>
<dbReference type="InterPro" id="IPR013783">
    <property type="entry name" value="Ig-like_fold"/>
</dbReference>
<dbReference type="InterPro" id="IPR013162">
    <property type="entry name" value="CD80_C2-set"/>
</dbReference>
<dbReference type="PANTHER" id="PTHR21261:SF3">
    <property type="entry name" value="BEATEN PATH VII"/>
    <property type="match status" value="1"/>
</dbReference>
<comment type="caution">
    <text evidence="3">The sequence shown here is derived from an EMBL/GenBank/DDBJ whole genome shotgun (WGS) entry which is preliminary data.</text>
</comment>
<dbReference type="AlphaFoldDB" id="A0A0L7LLG9"/>
<evidence type="ECO:0000259" key="2">
    <source>
        <dbReference type="Pfam" id="PF08205"/>
    </source>
</evidence>
<dbReference type="Proteomes" id="UP000037510">
    <property type="component" value="Unassembled WGS sequence"/>
</dbReference>
<dbReference type="STRING" id="104452.A0A0L7LLG9"/>
<reference evidence="3 4" key="1">
    <citation type="journal article" date="2015" name="Genome Biol. Evol.">
        <title>The genome of winter moth (Operophtera brumata) provides a genomic perspective on sexual dimorphism and phenology.</title>
        <authorList>
            <person name="Derks M.F."/>
            <person name="Smit S."/>
            <person name="Salis L."/>
            <person name="Schijlen E."/>
            <person name="Bossers A."/>
            <person name="Mateman C."/>
            <person name="Pijl A.S."/>
            <person name="de Ridder D."/>
            <person name="Groenen M.A."/>
            <person name="Visser M.E."/>
            <person name="Megens H.J."/>
        </authorList>
    </citation>
    <scope>NUCLEOTIDE SEQUENCE [LARGE SCALE GENOMIC DNA]</scope>
    <source>
        <strain evidence="3">WM2013NL</strain>
        <tissue evidence="3">Head and thorax</tissue>
    </source>
</reference>
<keyword evidence="4" id="KW-1185">Reference proteome</keyword>
<evidence type="ECO:0000256" key="1">
    <source>
        <dbReference type="ARBA" id="ARBA00023157"/>
    </source>
</evidence>
<dbReference type="Gene3D" id="2.60.40.10">
    <property type="entry name" value="Immunoglobulins"/>
    <property type="match status" value="1"/>
</dbReference>
<dbReference type="Pfam" id="PF08205">
    <property type="entry name" value="C2-set_2"/>
    <property type="match status" value="1"/>
</dbReference>
<accession>A0A0L7LLG9</accession>
<keyword evidence="1" id="KW-1015">Disulfide bond</keyword>
<sequence>MKSFSDLKWALASETRLHQAGGTISSQLQKLTPTKVTLEKMEFWAAGQYACEIALETPLYSKSIGPFVTVRQKHRPKIKIKHKKLLSSDHLEATCSSAAAYPAPNLYWFINNVKSKAKKKEESKSKVTTALERAVMNYHLELSKEVDERLTVPHGTQAGLRQHSGMPLTLSTSSLHYPLSSLQLFPNQTVDITCLSTIPGYNTLGEGFADAQNHTVAGAT</sequence>
<name>A0A0L7LLG9_OPEBR</name>
<dbReference type="EMBL" id="JTDY01000674">
    <property type="protein sequence ID" value="KOB76270.1"/>
    <property type="molecule type" value="Genomic_DNA"/>
</dbReference>
<organism evidence="3 4">
    <name type="scientific">Operophtera brumata</name>
    <name type="common">Winter moth</name>
    <name type="synonym">Phalaena brumata</name>
    <dbReference type="NCBI Taxonomy" id="104452"/>
    <lineage>
        <taxon>Eukaryota</taxon>
        <taxon>Metazoa</taxon>
        <taxon>Ecdysozoa</taxon>
        <taxon>Arthropoda</taxon>
        <taxon>Hexapoda</taxon>
        <taxon>Insecta</taxon>
        <taxon>Pterygota</taxon>
        <taxon>Neoptera</taxon>
        <taxon>Endopterygota</taxon>
        <taxon>Lepidoptera</taxon>
        <taxon>Glossata</taxon>
        <taxon>Ditrysia</taxon>
        <taxon>Geometroidea</taxon>
        <taxon>Geometridae</taxon>
        <taxon>Larentiinae</taxon>
        <taxon>Operophtera</taxon>
    </lineage>
</organism>
<evidence type="ECO:0000313" key="4">
    <source>
        <dbReference type="Proteomes" id="UP000037510"/>
    </source>
</evidence>